<sequence>MRILHYSLGLPPYRTGGLTKYSYDLMLEQTNQGDQVYLLFPGEIKMIDNEPKIRYYSRHKNINVYEIINPLSVPLMKGTKDLDMFMKKSNKEVFVKFLQNTKIEIVHIHTIMGLFVEFLEACKELNLKIVYTTHDYFGLCTKVSFIDYNGKLCERRELDKCRICNAHGSSTKVIKILQSPLYRFAKNKGIITFFNRKLSLIKSHEKNTEIDDTNNIYKLNDEKYKRLIEYYNSIFSLVDWFLFNSSVAREIYKSYIECNGEVVTITHSDIKDNRKKRNYSGKKLKLTYLGPCKEYKGFYLLEDVMKELEKELYSDIELNVYGDEKRSWNEVKNININGKYEYKDLKYIFDNTDILLVPSIWNETFGFVTLEALSYGIPVIVTNKVGSKDLLGKSATSKGIIVSPLRDELKDTIINVFKDRNILRNMNNNILKDEFTWSIESHCLRIKNIYENIIGDKI</sequence>
<dbReference type="InterPro" id="IPR050194">
    <property type="entry name" value="Glycosyltransferase_grp1"/>
</dbReference>
<evidence type="ECO:0000259" key="1">
    <source>
        <dbReference type="Pfam" id="PF00534"/>
    </source>
</evidence>
<protein>
    <submittedName>
        <fullName evidence="3">Group 1 glycosyl transferase</fullName>
    </submittedName>
</protein>
<dbReference type="GO" id="GO:0016757">
    <property type="term" value="F:glycosyltransferase activity"/>
    <property type="evidence" value="ECO:0007669"/>
    <property type="project" value="InterPro"/>
</dbReference>
<dbReference type="Proteomes" id="UP000019426">
    <property type="component" value="Chromosome M2/40_rep1"/>
</dbReference>
<dbReference type="STRING" id="1216932.CM240_2072"/>
<feature type="domain" description="Glycosyl transferase family 1" evidence="1">
    <location>
        <begin position="270"/>
        <end position="430"/>
    </location>
</feature>
<evidence type="ECO:0000313" key="3">
    <source>
        <dbReference type="EMBL" id="CDM69230.1"/>
    </source>
</evidence>
<reference evidence="3 4" key="1">
    <citation type="submission" date="2013-11" db="EMBL/GenBank/DDBJ databases">
        <title>Complete genome sequence of Clostridum sp. M2/40.</title>
        <authorList>
            <person name="Wibberg D."/>
            <person name="Puehler A."/>
            <person name="Schlueter A."/>
        </authorList>
    </citation>
    <scope>NUCLEOTIDE SEQUENCE [LARGE SCALE GENOMIC DNA]</scope>
    <source>
        <strain evidence="4">M2/40</strain>
    </source>
</reference>
<dbReference type="PATRIC" id="fig|1216932.3.peg.2073"/>
<dbReference type="Gene3D" id="3.40.50.2000">
    <property type="entry name" value="Glycogen Phosphorylase B"/>
    <property type="match status" value="2"/>
</dbReference>
<gene>
    <name evidence="3" type="ORF">CM240_2072</name>
</gene>
<dbReference type="SUPFAM" id="SSF53756">
    <property type="entry name" value="UDP-Glycosyltransferase/glycogen phosphorylase"/>
    <property type="match status" value="1"/>
</dbReference>
<organism evidence="3 4">
    <name type="scientific">Clostridium bornimense</name>
    <dbReference type="NCBI Taxonomy" id="1216932"/>
    <lineage>
        <taxon>Bacteria</taxon>
        <taxon>Bacillati</taxon>
        <taxon>Bacillota</taxon>
        <taxon>Clostridia</taxon>
        <taxon>Eubacteriales</taxon>
        <taxon>Clostridiaceae</taxon>
        <taxon>Clostridium</taxon>
    </lineage>
</organism>
<dbReference type="PANTHER" id="PTHR45947">
    <property type="entry name" value="SULFOQUINOVOSYL TRANSFERASE SQD2"/>
    <property type="match status" value="1"/>
</dbReference>
<dbReference type="Pfam" id="PF00534">
    <property type="entry name" value="Glycos_transf_1"/>
    <property type="match status" value="1"/>
</dbReference>
<evidence type="ECO:0000313" key="4">
    <source>
        <dbReference type="Proteomes" id="UP000019426"/>
    </source>
</evidence>
<dbReference type="EMBL" id="HG917868">
    <property type="protein sequence ID" value="CDM69230.1"/>
    <property type="molecule type" value="Genomic_DNA"/>
</dbReference>
<dbReference type="KEGG" id="clt:CM240_2072"/>
<dbReference type="AlphaFoldDB" id="W6SHP0"/>
<dbReference type="OrthoDB" id="9815550at2"/>
<dbReference type="RefSeq" id="WP_044038963.1">
    <property type="nucleotide sequence ID" value="NZ_HG917868.1"/>
</dbReference>
<feature type="domain" description="Glycosyltransferase subfamily 4-like N-terminal" evidence="2">
    <location>
        <begin position="16"/>
        <end position="138"/>
    </location>
</feature>
<dbReference type="HOGENOM" id="CLU_009583_35_1_9"/>
<keyword evidence="3" id="KW-0808">Transferase</keyword>
<evidence type="ECO:0000259" key="2">
    <source>
        <dbReference type="Pfam" id="PF13439"/>
    </source>
</evidence>
<dbReference type="PANTHER" id="PTHR45947:SF3">
    <property type="entry name" value="SULFOQUINOVOSYL TRANSFERASE SQD2"/>
    <property type="match status" value="1"/>
</dbReference>
<proteinExistence type="predicted"/>
<dbReference type="InterPro" id="IPR028098">
    <property type="entry name" value="Glyco_trans_4-like_N"/>
</dbReference>
<dbReference type="Pfam" id="PF13439">
    <property type="entry name" value="Glyco_transf_4"/>
    <property type="match status" value="1"/>
</dbReference>
<dbReference type="eggNOG" id="COG0297">
    <property type="taxonomic scope" value="Bacteria"/>
</dbReference>
<name>W6SHP0_9CLOT</name>
<dbReference type="InterPro" id="IPR001296">
    <property type="entry name" value="Glyco_trans_1"/>
</dbReference>
<accession>W6SHP0</accession>
<keyword evidence="4" id="KW-1185">Reference proteome</keyword>